<dbReference type="EMBL" id="VTPC01000523">
    <property type="protein sequence ID" value="KAF2905488.1"/>
    <property type="molecule type" value="Genomic_DNA"/>
</dbReference>
<dbReference type="SUPFAM" id="SSF57567">
    <property type="entry name" value="Serine protease inhibitors"/>
    <property type="match status" value="2"/>
</dbReference>
<dbReference type="OrthoDB" id="6236007at2759"/>
<protein>
    <recommendedName>
        <fullName evidence="3">TIL domain-containing protein</fullName>
    </recommendedName>
</protein>
<evidence type="ECO:0000313" key="5">
    <source>
        <dbReference type="Proteomes" id="UP000801492"/>
    </source>
</evidence>
<evidence type="ECO:0000259" key="3">
    <source>
        <dbReference type="Pfam" id="PF01826"/>
    </source>
</evidence>
<feature type="domain" description="TIL" evidence="3">
    <location>
        <begin position="81"/>
        <end position="136"/>
    </location>
</feature>
<dbReference type="InterPro" id="IPR051368">
    <property type="entry name" value="SerProtInhib-TIL_Domain"/>
</dbReference>
<organism evidence="4 5">
    <name type="scientific">Ignelater luminosus</name>
    <name type="common">Cucubano</name>
    <name type="synonym">Pyrophorus luminosus</name>
    <dbReference type="NCBI Taxonomy" id="2038154"/>
    <lineage>
        <taxon>Eukaryota</taxon>
        <taxon>Metazoa</taxon>
        <taxon>Ecdysozoa</taxon>
        <taxon>Arthropoda</taxon>
        <taxon>Hexapoda</taxon>
        <taxon>Insecta</taxon>
        <taxon>Pterygota</taxon>
        <taxon>Neoptera</taxon>
        <taxon>Endopterygota</taxon>
        <taxon>Coleoptera</taxon>
        <taxon>Polyphaga</taxon>
        <taxon>Elateriformia</taxon>
        <taxon>Elateroidea</taxon>
        <taxon>Elateridae</taxon>
        <taxon>Agrypninae</taxon>
        <taxon>Pyrophorini</taxon>
        <taxon>Ignelater</taxon>
    </lineage>
</organism>
<evidence type="ECO:0000256" key="2">
    <source>
        <dbReference type="ARBA" id="ARBA00023157"/>
    </source>
</evidence>
<keyword evidence="5" id="KW-1185">Reference proteome</keyword>
<sequence>MDFDPSRLGLPHSFLIPAYSPPPIKCTKPNERYECGRPCQTECATLGEPCLVANIRCNDACYCIPGYARDSTAYPLPPITCTGPGEVYACGSACDNKCATLGERCRFINVRCKHACFCISGYARSSTGICIPEDQCPPKKSD</sequence>
<dbReference type="Proteomes" id="UP000801492">
    <property type="component" value="Unassembled WGS sequence"/>
</dbReference>
<dbReference type="InterPro" id="IPR036084">
    <property type="entry name" value="Ser_inhib-like_sf"/>
</dbReference>
<dbReference type="PANTHER" id="PTHR23259:SF70">
    <property type="entry name" value="ACCESSORY GLAND PROTEIN ACP62F-RELATED"/>
    <property type="match status" value="1"/>
</dbReference>
<dbReference type="Pfam" id="PF01826">
    <property type="entry name" value="TIL"/>
    <property type="match status" value="2"/>
</dbReference>
<gene>
    <name evidence="4" type="ORF">ILUMI_00686</name>
</gene>
<keyword evidence="2" id="KW-1015">Disulfide bond</keyword>
<reference evidence="4" key="1">
    <citation type="submission" date="2019-08" db="EMBL/GenBank/DDBJ databases">
        <title>The genome of the North American firefly Photinus pyralis.</title>
        <authorList>
            <consortium name="Photinus pyralis genome working group"/>
            <person name="Fallon T.R."/>
            <person name="Sander Lower S.E."/>
            <person name="Weng J.-K."/>
        </authorList>
    </citation>
    <scope>NUCLEOTIDE SEQUENCE</scope>
    <source>
        <strain evidence="4">TRF0915ILg1</strain>
        <tissue evidence="4">Whole body</tissue>
    </source>
</reference>
<name>A0A8K0GPZ3_IGNLU</name>
<dbReference type="AlphaFoldDB" id="A0A8K0GPZ3"/>
<evidence type="ECO:0000256" key="1">
    <source>
        <dbReference type="ARBA" id="ARBA00022690"/>
    </source>
</evidence>
<dbReference type="Gene3D" id="2.10.25.10">
    <property type="entry name" value="Laminin"/>
    <property type="match status" value="2"/>
</dbReference>
<proteinExistence type="predicted"/>
<feature type="domain" description="TIL" evidence="3">
    <location>
        <begin position="26"/>
        <end position="77"/>
    </location>
</feature>
<dbReference type="GO" id="GO:0030414">
    <property type="term" value="F:peptidase inhibitor activity"/>
    <property type="evidence" value="ECO:0007669"/>
    <property type="project" value="UniProtKB-KW"/>
</dbReference>
<evidence type="ECO:0000313" key="4">
    <source>
        <dbReference type="EMBL" id="KAF2905488.1"/>
    </source>
</evidence>
<keyword evidence="1" id="KW-0646">Protease inhibitor</keyword>
<dbReference type="InterPro" id="IPR002919">
    <property type="entry name" value="TIL_dom"/>
</dbReference>
<comment type="caution">
    <text evidence="4">The sequence shown here is derived from an EMBL/GenBank/DDBJ whole genome shotgun (WGS) entry which is preliminary data.</text>
</comment>
<accession>A0A8K0GPZ3</accession>
<dbReference type="CDD" id="cd19941">
    <property type="entry name" value="TIL"/>
    <property type="match status" value="1"/>
</dbReference>
<dbReference type="PANTHER" id="PTHR23259">
    <property type="entry name" value="RIDDLE"/>
    <property type="match status" value="1"/>
</dbReference>